<sequence>MAEWTNPRYAALVKAWRDAQDEESEEGAGSKVRGFVLPDIVDEPGS</sequence>
<protein>
    <submittedName>
        <fullName evidence="1">Uncharacterized protein</fullName>
    </submittedName>
</protein>
<gene>
    <name evidence="1" type="ORF">GCM10012285_26190</name>
</gene>
<dbReference type="EMBL" id="BMND01000008">
    <property type="protein sequence ID" value="GGN44011.1"/>
    <property type="molecule type" value="Genomic_DNA"/>
</dbReference>
<comment type="caution">
    <text evidence="1">The sequence shown here is derived from an EMBL/GenBank/DDBJ whole genome shotgun (WGS) entry which is preliminary data.</text>
</comment>
<evidence type="ECO:0000313" key="2">
    <source>
        <dbReference type="Proteomes" id="UP000600080"/>
    </source>
</evidence>
<dbReference type="Proteomes" id="UP000600080">
    <property type="component" value="Unassembled WGS sequence"/>
</dbReference>
<accession>A0ABQ2JCX0</accession>
<evidence type="ECO:0000313" key="1">
    <source>
        <dbReference type="EMBL" id="GGN44011.1"/>
    </source>
</evidence>
<reference evidence="2" key="1">
    <citation type="journal article" date="2019" name="Int. J. Syst. Evol. Microbiol.">
        <title>The Global Catalogue of Microorganisms (GCM) 10K type strain sequencing project: providing services to taxonomists for standard genome sequencing and annotation.</title>
        <authorList>
            <consortium name="The Broad Institute Genomics Platform"/>
            <consortium name="The Broad Institute Genome Sequencing Center for Infectious Disease"/>
            <person name="Wu L."/>
            <person name="Ma J."/>
        </authorList>
    </citation>
    <scope>NUCLEOTIDE SEQUENCE [LARGE SCALE GENOMIC DNA]</scope>
    <source>
        <strain evidence="2">CGMCC 4.7323</strain>
    </source>
</reference>
<name>A0ABQ2JCX0_9ACTN</name>
<keyword evidence="2" id="KW-1185">Reference proteome</keyword>
<organism evidence="1 2">
    <name type="scientific">Streptomyces kronopolitis</name>
    <dbReference type="NCBI Taxonomy" id="1612435"/>
    <lineage>
        <taxon>Bacteria</taxon>
        <taxon>Bacillati</taxon>
        <taxon>Actinomycetota</taxon>
        <taxon>Actinomycetes</taxon>
        <taxon>Kitasatosporales</taxon>
        <taxon>Streptomycetaceae</taxon>
        <taxon>Streptomyces</taxon>
    </lineage>
</organism>
<proteinExistence type="predicted"/>